<dbReference type="PANTHER" id="PTHR30501">
    <property type="entry name" value="UPF0597 PROTEIN YHAM"/>
    <property type="match status" value="1"/>
</dbReference>
<evidence type="ECO:0000313" key="4">
    <source>
        <dbReference type="Proteomes" id="UP000051248"/>
    </source>
</evidence>
<organism evidence="3 4">
    <name type="scientific">Companilactobacillus nodensis DSM 19682 = JCM 14932 = NBRC 107160</name>
    <dbReference type="NCBI Taxonomy" id="1423775"/>
    <lineage>
        <taxon>Bacteria</taxon>
        <taxon>Bacillati</taxon>
        <taxon>Bacillota</taxon>
        <taxon>Bacilli</taxon>
        <taxon>Lactobacillales</taxon>
        <taxon>Lactobacillaceae</taxon>
        <taxon>Companilactobacillus</taxon>
    </lineage>
</organism>
<dbReference type="PATRIC" id="fig|1423775.4.peg.1075"/>
<keyword evidence="4" id="KW-1185">Reference proteome</keyword>
<dbReference type="eggNOG" id="COG3681">
    <property type="taxonomic scope" value="Bacteria"/>
</dbReference>
<dbReference type="PIRSF" id="PIRSF006054">
    <property type="entry name" value="UCP006054"/>
    <property type="match status" value="1"/>
</dbReference>
<dbReference type="GO" id="GO:0080146">
    <property type="term" value="F:L-cysteine desulfhydrase activity"/>
    <property type="evidence" value="ECO:0007669"/>
    <property type="project" value="TreeGrafter"/>
</dbReference>
<dbReference type="HAMAP" id="MF_01845">
    <property type="entry name" value="UPF0597"/>
    <property type="match status" value="1"/>
</dbReference>
<dbReference type="PANTHER" id="PTHR30501:SF2">
    <property type="entry name" value="UPF0597 PROTEIN YHAM"/>
    <property type="match status" value="1"/>
</dbReference>
<sequence length="431" mass="45414">MIEKNDIRQMFIKSLKEGVVPATGCTEPIAVAYAAANCMSYLNDQNLITDMHIKVSSNIMKNAMAVIVPGTGRPGLITAASAGIVAGDPNAGLSVISELSNDDLPAIFALADSGKISVDVANVDDDLYVEAIVSDDANTVRVCIAGDHTNIFLIQKNDDIIFSKDRPTAHAISETKQFLQTVELQDIWEFAKNEPLEEIEFMKEASVLNLALSEDGFKNDYGIKLGQSLRKSRFNSSVDDLCNDIVSTASAASDARMGGSQLAAMSNSGSGNQGITATIPVSIVSEYVGANEEDLIRALTLSHLTALYIHSFLPVLSAFCATDSAAMGAATGCVYLLTGDFNEACSAIKNIVGDAAGMVCDGAGCSCAMKVASSTSSMYRAVNLAIQDIEIPSSNGLIHDNIDDTIKGLGTIVSEGFKGTDPVILNVMVNK</sequence>
<protein>
    <recommendedName>
        <fullName evidence="1">UPF0597 protein FD03_GL001047</fullName>
    </recommendedName>
</protein>
<evidence type="ECO:0000313" key="3">
    <source>
        <dbReference type="EMBL" id="KRK80912.1"/>
    </source>
</evidence>
<dbReference type="Pfam" id="PF03313">
    <property type="entry name" value="SDH_alpha"/>
    <property type="match status" value="1"/>
</dbReference>
<evidence type="ECO:0000259" key="2">
    <source>
        <dbReference type="Pfam" id="PF03313"/>
    </source>
</evidence>
<accession>A0A0R1KBQ4</accession>
<name>A0A0R1KBQ4_9LACO</name>
<proteinExistence type="inferred from homology"/>
<dbReference type="STRING" id="1423775.FD03_GL001047"/>
<dbReference type="InterPro" id="IPR005130">
    <property type="entry name" value="Ser_deHydtase-like_asu"/>
</dbReference>
<feature type="domain" description="Serine dehydratase-like alpha subunit" evidence="2">
    <location>
        <begin position="191"/>
        <end position="426"/>
    </location>
</feature>
<comment type="similarity">
    <text evidence="1">Belongs to the UPF0597 family.</text>
</comment>
<dbReference type="Proteomes" id="UP000051248">
    <property type="component" value="Unassembled WGS sequence"/>
</dbReference>
<gene>
    <name evidence="3" type="ORF">FD03_GL001047</name>
</gene>
<dbReference type="EMBL" id="AZDZ01000002">
    <property type="protein sequence ID" value="KRK80912.1"/>
    <property type="molecule type" value="Genomic_DNA"/>
</dbReference>
<dbReference type="RefSeq" id="WP_025023604.1">
    <property type="nucleotide sequence ID" value="NZ_AZDZ01000002.1"/>
</dbReference>
<evidence type="ECO:0000256" key="1">
    <source>
        <dbReference type="HAMAP-Rule" id="MF_01845"/>
    </source>
</evidence>
<dbReference type="AlphaFoldDB" id="A0A0R1KBQ4"/>
<comment type="caution">
    <text evidence="3">The sequence shown here is derived from an EMBL/GenBank/DDBJ whole genome shotgun (WGS) entry which is preliminary data.</text>
</comment>
<dbReference type="GO" id="GO:0019450">
    <property type="term" value="P:L-cysteine catabolic process to pyruvate"/>
    <property type="evidence" value="ECO:0007669"/>
    <property type="project" value="TreeGrafter"/>
</dbReference>
<dbReference type="InterPro" id="IPR021144">
    <property type="entry name" value="UPF0597"/>
</dbReference>
<reference evidence="3 4" key="1">
    <citation type="journal article" date="2015" name="Genome Announc.">
        <title>Expanding the biotechnology potential of lactobacilli through comparative genomics of 213 strains and associated genera.</title>
        <authorList>
            <person name="Sun Z."/>
            <person name="Harris H.M."/>
            <person name="McCann A."/>
            <person name="Guo C."/>
            <person name="Argimon S."/>
            <person name="Zhang W."/>
            <person name="Yang X."/>
            <person name="Jeffery I.B."/>
            <person name="Cooney J.C."/>
            <person name="Kagawa T.F."/>
            <person name="Liu W."/>
            <person name="Song Y."/>
            <person name="Salvetti E."/>
            <person name="Wrobel A."/>
            <person name="Rasinkangas P."/>
            <person name="Parkhill J."/>
            <person name="Rea M.C."/>
            <person name="O'Sullivan O."/>
            <person name="Ritari J."/>
            <person name="Douillard F.P."/>
            <person name="Paul Ross R."/>
            <person name="Yang R."/>
            <person name="Briner A.E."/>
            <person name="Felis G.E."/>
            <person name="de Vos W.M."/>
            <person name="Barrangou R."/>
            <person name="Klaenhammer T.R."/>
            <person name="Caufield P.W."/>
            <person name="Cui Y."/>
            <person name="Zhang H."/>
            <person name="O'Toole P.W."/>
        </authorList>
    </citation>
    <scope>NUCLEOTIDE SEQUENCE [LARGE SCALE GENOMIC DNA]</scope>
    <source>
        <strain evidence="3 4">DSM 19682</strain>
    </source>
</reference>